<evidence type="ECO:0000313" key="5">
    <source>
        <dbReference type="Proteomes" id="UP000297273"/>
    </source>
</evidence>
<reference evidence="5 6" key="2">
    <citation type="journal article" date="2019" name="PLoS Negl. Trop. Dis.">
        <title>Revisiting the worldwide diversity of Leptospira species in the environment.</title>
        <authorList>
            <person name="Vincent A.T."/>
            <person name="Schiettekatte O."/>
            <person name="Bourhy P."/>
            <person name="Veyrier F.J."/>
            <person name="Picardeau M."/>
        </authorList>
    </citation>
    <scope>NUCLEOTIDE SEQUENCE [LARGE SCALE GENOMIC DNA]</scope>
    <source>
        <strain evidence="5">201702690</strain>
        <strain evidence="3 6">SSW18</strain>
    </source>
</reference>
<feature type="chain" id="PRO_5043206969" description="Lipoprotein" evidence="2">
    <location>
        <begin position="21"/>
        <end position="208"/>
    </location>
</feature>
<dbReference type="Proteomes" id="UP000297946">
    <property type="component" value="Unassembled WGS sequence"/>
</dbReference>
<evidence type="ECO:0000313" key="6">
    <source>
        <dbReference type="Proteomes" id="UP000297946"/>
    </source>
</evidence>
<dbReference type="EMBL" id="RQER01000010">
    <property type="protein sequence ID" value="TGJ99048.1"/>
    <property type="molecule type" value="Genomic_DNA"/>
</dbReference>
<dbReference type="OrthoDB" id="345633at2"/>
<keyword evidence="2" id="KW-0732">Signal</keyword>
<evidence type="ECO:0000256" key="2">
    <source>
        <dbReference type="SAM" id="SignalP"/>
    </source>
</evidence>
<feature type="compositionally biased region" description="Basic and acidic residues" evidence="1">
    <location>
        <begin position="136"/>
        <end position="148"/>
    </location>
</feature>
<evidence type="ECO:0000313" key="3">
    <source>
        <dbReference type="EMBL" id="TGJ99048.1"/>
    </source>
</evidence>
<feature type="signal peptide" evidence="2">
    <location>
        <begin position="1"/>
        <end position="20"/>
    </location>
</feature>
<sequence length="208" mass="23668">MPRVLTVLILLLFFAKCEQADPEFRRKAWENVSDSGFISHDYFQVVVTVPIPNQERPLLELREECKARALRKRDEVTVTLILAQLTEERKSLIGIASTSTVPKYETPILPNTILAAQASRGGGASIATQTLIPTDKSNEDQEEKKEKKKTEIVSADYLAYRASLAWFIDKLFLFKEDYSDPKTCTMVFRVVDADLMKRILESPITPRM</sequence>
<protein>
    <recommendedName>
        <fullName evidence="7">Lipoprotein</fullName>
    </recommendedName>
</protein>
<comment type="caution">
    <text evidence="3">The sequence shown here is derived from an EMBL/GenBank/DDBJ whole genome shotgun (WGS) entry which is preliminary data.</text>
</comment>
<feature type="region of interest" description="Disordered" evidence="1">
    <location>
        <begin position="127"/>
        <end position="148"/>
    </location>
</feature>
<organism evidence="3 6">
    <name type="scientific">Leptospira langatensis</name>
    <dbReference type="NCBI Taxonomy" id="2484983"/>
    <lineage>
        <taxon>Bacteria</taxon>
        <taxon>Pseudomonadati</taxon>
        <taxon>Spirochaetota</taxon>
        <taxon>Spirochaetia</taxon>
        <taxon>Leptospirales</taxon>
        <taxon>Leptospiraceae</taxon>
        <taxon>Leptospira</taxon>
    </lineage>
</organism>
<gene>
    <name evidence="3" type="ORF">EHO57_15560</name>
    <name evidence="4" type="ORF">EHQ53_10940</name>
</gene>
<dbReference type="AlphaFoldDB" id="A0A5F1ZRT2"/>
<evidence type="ECO:0000256" key="1">
    <source>
        <dbReference type="SAM" id="MobiDB-lite"/>
    </source>
</evidence>
<dbReference type="EMBL" id="RQGC01000007">
    <property type="protein sequence ID" value="TGL40501.1"/>
    <property type="molecule type" value="Genomic_DNA"/>
</dbReference>
<dbReference type="Proteomes" id="UP000297273">
    <property type="component" value="Unassembled WGS sequence"/>
</dbReference>
<name>A0A5F1ZRT2_9LEPT</name>
<reference evidence="4" key="1">
    <citation type="submission" date="2018-10" db="EMBL/GenBank/DDBJ databases">
        <authorList>
            <person name="Vincent A.T."/>
            <person name="Schiettekatte O."/>
            <person name="Bourhy P."/>
            <person name="Veyrier F.J."/>
            <person name="Picardeau M."/>
        </authorList>
    </citation>
    <scope>NUCLEOTIDE SEQUENCE</scope>
    <source>
        <strain evidence="4">201702690</strain>
    </source>
</reference>
<evidence type="ECO:0000313" key="4">
    <source>
        <dbReference type="EMBL" id="TGL40501.1"/>
    </source>
</evidence>
<proteinExistence type="predicted"/>
<keyword evidence="5" id="KW-1185">Reference proteome</keyword>
<accession>A0A5F1ZRT2</accession>
<evidence type="ECO:0008006" key="7">
    <source>
        <dbReference type="Google" id="ProtNLM"/>
    </source>
</evidence>